<dbReference type="AlphaFoldDB" id="A0A086Y2C8"/>
<name>A0A086Y2C8_9RHOB</name>
<organism evidence="1 2">
    <name type="scientific">Haematobacter massiliensis</name>
    <dbReference type="NCBI Taxonomy" id="195105"/>
    <lineage>
        <taxon>Bacteria</taxon>
        <taxon>Pseudomonadati</taxon>
        <taxon>Pseudomonadota</taxon>
        <taxon>Alphaproteobacteria</taxon>
        <taxon>Rhodobacterales</taxon>
        <taxon>Paracoccaceae</taxon>
        <taxon>Haematobacter</taxon>
    </lineage>
</organism>
<dbReference type="Gene3D" id="3.40.190.10">
    <property type="entry name" value="Periplasmic binding protein-like II"/>
    <property type="match status" value="1"/>
</dbReference>
<accession>A0A086Y2C8</accession>
<dbReference type="EMBL" id="JGYG01000008">
    <property type="protein sequence ID" value="KFI28428.1"/>
    <property type="molecule type" value="Genomic_DNA"/>
</dbReference>
<dbReference type="OrthoDB" id="9766989at2"/>
<reference evidence="1 2" key="1">
    <citation type="submission" date="2014-03" db="EMBL/GenBank/DDBJ databases">
        <title>Genome of Haematobacter massiliensis CCUG 47968.</title>
        <authorList>
            <person name="Wang D."/>
            <person name="Wang G."/>
        </authorList>
    </citation>
    <scope>NUCLEOTIDE SEQUENCE [LARGE SCALE GENOMIC DNA]</scope>
    <source>
        <strain evidence="1 2">CCUG 47968</strain>
    </source>
</reference>
<dbReference type="eggNOG" id="COG1840">
    <property type="taxonomic scope" value="Bacteria"/>
</dbReference>
<keyword evidence="2" id="KW-1185">Reference proteome</keyword>
<sequence>MRDSTGVITAKLLEEKNNPRADVVWGLAATFLLVLKAEGIVEPYAAQGLDTAFVNRRLTALQAAAR</sequence>
<proteinExistence type="predicted"/>
<protein>
    <submittedName>
        <fullName evidence="1">Uncharacterized protein</fullName>
    </submittedName>
</protein>
<comment type="caution">
    <text evidence="1">The sequence shown here is derived from an EMBL/GenBank/DDBJ whole genome shotgun (WGS) entry which is preliminary data.</text>
</comment>
<evidence type="ECO:0000313" key="2">
    <source>
        <dbReference type="Proteomes" id="UP000028826"/>
    </source>
</evidence>
<gene>
    <name evidence="1" type="ORF">CN97_18630</name>
</gene>
<dbReference type="RefSeq" id="WP_035711928.1">
    <property type="nucleotide sequence ID" value="NZ_CAMIFG010000018.1"/>
</dbReference>
<dbReference type="Proteomes" id="UP000028826">
    <property type="component" value="Unassembled WGS sequence"/>
</dbReference>
<evidence type="ECO:0000313" key="1">
    <source>
        <dbReference type="EMBL" id="KFI28428.1"/>
    </source>
</evidence>
<dbReference type="SUPFAM" id="SSF53850">
    <property type="entry name" value="Periplasmic binding protein-like II"/>
    <property type="match status" value="1"/>
</dbReference>
<dbReference type="STRING" id="195105.CN97_18630"/>